<name>A0A3P6C703_BRAOL</name>
<dbReference type="AlphaFoldDB" id="A0A3P6C703"/>
<reference evidence="1" key="1">
    <citation type="submission" date="2018-11" db="EMBL/GenBank/DDBJ databases">
        <authorList>
            <consortium name="Genoscope - CEA"/>
            <person name="William W."/>
        </authorList>
    </citation>
    <scope>NUCLEOTIDE SEQUENCE</scope>
</reference>
<dbReference type="EMBL" id="LR031873">
    <property type="protein sequence ID" value="VDD10078.1"/>
    <property type="molecule type" value="Genomic_DNA"/>
</dbReference>
<sequence>MPEGEAEEAVLLKFFIFQVHLDNVPEGSSIGSLISKFSRPIYEYSDPPTIYIFVQDRT</sequence>
<gene>
    <name evidence="1" type="ORF">BOLC4T25473H</name>
</gene>
<protein>
    <submittedName>
        <fullName evidence="1">Uncharacterized protein</fullName>
    </submittedName>
</protein>
<proteinExistence type="predicted"/>
<accession>A0A3P6C703</accession>
<organism evidence="1">
    <name type="scientific">Brassica oleracea</name>
    <name type="common">Wild cabbage</name>
    <dbReference type="NCBI Taxonomy" id="3712"/>
    <lineage>
        <taxon>Eukaryota</taxon>
        <taxon>Viridiplantae</taxon>
        <taxon>Streptophyta</taxon>
        <taxon>Embryophyta</taxon>
        <taxon>Tracheophyta</taxon>
        <taxon>Spermatophyta</taxon>
        <taxon>Magnoliopsida</taxon>
        <taxon>eudicotyledons</taxon>
        <taxon>Gunneridae</taxon>
        <taxon>Pentapetalae</taxon>
        <taxon>rosids</taxon>
        <taxon>malvids</taxon>
        <taxon>Brassicales</taxon>
        <taxon>Brassicaceae</taxon>
        <taxon>Brassiceae</taxon>
        <taxon>Brassica</taxon>
    </lineage>
</organism>
<evidence type="ECO:0000313" key="1">
    <source>
        <dbReference type="EMBL" id="VDD10078.1"/>
    </source>
</evidence>